<keyword evidence="1" id="KW-0472">Membrane</keyword>
<evidence type="ECO:0000313" key="3">
    <source>
        <dbReference type="Proteomes" id="UP000506160"/>
    </source>
</evidence>
<evidence type="ECO:0000256" key="1">
    <source>
        <dbReference type="SAM" id="Phobius"/>
    </source>
</evidence>
<dbReference type="Proteomes" id="UP000506160">
    <property type="component" value="Unassembled WGS sequence"/>
</dbReference>
<name>A0AB94IDU5_9GAMM</name>
<accession>A0AB94IDU5</accession>
<keyword evidence="3" id="KW-1185">Reference proteome</keyword>
<feature type="transmembrane region" description="Helical" evidence="1">
    <location>
        <begin position="14"/>
        <end position="35"/>
    </location>
</feature>
<evidence type="ECO:0000313" key="2">
    <source>
        <dbReference type="EMBL" id="TEA27637.1"/>
    </source>
</evidence>
<dbReference type="EMBL" id="AWGA01000024">
    <property type="protein sequence ID" value="TEA27637.1"/>
    <property type="molecule type" value="Genomic_DNA"/>
</dbReference>
<organism evidence="2 3">
    <name type="scientific">Candidatus Schmidhempelia bombi str. Bimp</name>
    <dbReference type="NCBI Taxonomy" id="1387197"/>
    <lineage>
        <taxon>Bacteria</taxon>
        <taxon>Pseudomonadati</taxon>
        <taxon>Pseudomonadota</taxon>
        <taxon>Gammaproteobacteria</taxon>
        <taxon>Orbales</taxon>
        <taxon>Orbaceae</taxon>
        <taxon>Candidatus Schmidhempelia</taxon>
    </lineage>
</organism>
<sequence>MDIKANENNAGKSITLTISAITITFILLIVMLYSIKSIFNYFNHAHKHNLLYFWPTSLIQTPLPRDNYTNLLVVDSNTKPEINGSNWRNHLDKTIASLEYNIVTFMHSIRTSMLFQPSYVIGESLMMSRNNNLSNFNLINHDMYIDFDELFIKELSADNNDNDTFNFTDLH</sequence>
<dbReference type="RefSeq" id="WP_024495606.1">
    <property type="nucleotide sequence ID" value="NZ_AWGA01000024.1"/>
</dbReference>
<comment type="caution">
    <text evidence="2">The sequence shown here is derived from an EMBL/GenBank/DDBJ whole genome shotgun (WGS) entry which is preliminary data.</text>
</comment>
<protein>
    <submittedName>
        <fullName evidence="2">Uncharacterized protein</fullName>
    </submittedName>
</protein>
<proteinExistence type="predicted"/>
<gene>
    <name evidence="2" type="ORF">O970_02500</name>
</gene>
<dbReference type="AlphaFoldDB" id="A0AB94IDU5"/>
<keyword evidence="1" id="KW-1133">Transmembrane helix</keyword>
<keyword evidence="1" id="KW-0812">Transmembrane</keyword>
<reference evidence="2 3" key="1">
    <citation type="journal article" date="2014" name="Appl. Environ. Microbiol.">
        <title>Genomic features of a bumble bee symbiont reflect its host environment.</title>
        <authorList>
            <person name="Martinson V.G."/>
            <person name="Magoc T."/>
            <person name="Koch H."/>
            <person name="Salzberg S.L."/>
            <person name="Moran N.A."/>
        </authorList>
    </citation>
    <scope>NUCLEOTIDE SEQUENCE [LARGE SCALE GENOMIC DNA]</scope>
    <source>
        <strain evidence="2 3">Bimp</strain>
    </source>
</reference>